<evidence type="ECO:0000256" key="1">
    <source>
        <dbReference type="ARBA" id="ARBA00000085"/>
    </source>
</evidence>
<proteinExistence type="predicted"/>
<keyword evidence="17" id="KW-1185">Reference proteome</keyword>
<dbReference type="Gene3D" id="3.30.565.10">
    <property type="entry name" value="Histidine kinase-like ATPase, C-terminal domain"/>
    <property type="match status" value="1"/>
</dbReference>
<evidence type="ECO:0000256" key="3">
    <source>
        <dbReference type="ARBA" id="ARBA00012438"/>
    </source>
</evidence>
<feature type="transmembrane region" description="Helical" evidence="13">
    <location>
        <begin position="20"/>
        <end position="41"/>
    </location>
</feature>
<evidence type="ECO:0000256" key="7">
    <source>
        <dbReference type="ARBA" id="ARBA00022741"/>
    </source>
</evidence>
<dbReference type="PANTHER" id="PTHR41523:SF8">
    <property type="entry name" value="ETHYLENE RESPONSE SENSOR PROTEIN"/>
    <property type="match status" value="1"/>
</dbReference>
<evidence type="ECO:0000256" key="4">
    <source>
        <dbReference type="ARBA" id="ARBA00022553"/>
    </source>
</evidence>
<reference evidence="16 17" key="1">
    <citation type="submission" date="2023-08" db="EMBL/GenBank/DDBJ databases">
        <title>genomic of G39.</title>
        <authorList>
            <person name="Wang Y."/>
        </authorList>
    </citation>
    <scope>NUCLEOTIDE SEQUENCE [LARGE SCALE GENOMIC DNA]</scope>
    <source>
        <strain evidence="16 17">G39</strain>
    </source>
</reference>
<keyword evidence="11" id="KW-0902">Two-component regulatory system</keyword>
<keyword evidence="5" id="KW-0808">Transferase</keyword>
<dbReference type="InterPro" id="IPR036890">
    <property type="entry name" value="HATPase_C_sf"/>
</dbReference>
<dbReference type="InterPro" id="IPR025201">
    <property type="entry name" value="KdpD_TM"/>
</dbReference>
<evidence type="ECO:0000256" key="11">
    <source>
        <dbReference type="ARBA" id="ARBA00023012"/>
    </source>
</evidence>
<feature type="domain" description="Sensor protein KdpD transmembrane" evidence="15">
    <location>
        <begin position="29"/>
        <end position="127"/>
    </location>
</feature>
<keyword evidence="6 13" id="KW-0812">Transmembrane</keyword>
<name>A0ABT9HPP3_9SPHN</name>
<dbReference type="Gene3D" id="1.20.120.620">
    <property type="entry name" value="Backbone structure of the membrane domain of e. Coli histidine kinase receptor kdpd"/>
    <property type="match status" value="1"/>
</dbReference>
<evidence type="ECO:0000256" key="2">
    <source>
        <dbReference type="ARBA" id="ARBA00004141"/>
    </source>
</evidence>
<keyword evidence="4" id="KW-0597">Phosphoprotein</keyword>
<sequence length="337" mass="37234">MQRLAEFDVSRQFITGRGKLAAQLTFGAICAAAMIGLRSLYDMWAPESGPFALIYPTVLLATFYGHWRAGLVSFVVTFFWAWYFVLPGQSSFFFTNPTDPARVLLNAVCCLIVIIFAEAFRRAAQSTMKEIRERADKRLTLLAELEHRTKNNFALVASLLEIQKRQMSDPSLHGALEDAVGRVRTFADAYSTLTLDHEEGGDVAMKPYLDVLLDRIERAALTENINVYREIEPMRLPSETAVAIGLYLNEAISNCAKYAFPEGRLGKIGVFLQAVDGGWRLTVEDDGVGEEAIKLNSGGLGKNLMLAFAHQAGASHSAGPVLNGFRNEMAEKRSELA</sequence>
<evidence type="ECO:0000256" key="6">
    <source>
        <dbReference type="ARBA" id="ARBA00022692"/>
    </source>
</evidence>
<dbReference type="PANTHER" id="PTHR41523">
    <property type="entry name" value="TWO-COMPONENT SYSTEM SENSOR PROTEIN"/>
    <property type="match status" value="1"/>
</dbReference>
<evidence type="ECO:0000256" key="8">
    <source>
        <dbReference type="ARBA" id="ARBA00022777"/>
    </source>
</evidence>
<keyword evidence="10 13" id="KW-1133">Transmembrane helix</keyword>
<evidence type="ECO:0000256" key="5">
    <source>
        <dbReference type="ARBA" id="ARBA00022679"/>
    </source>
</evidence>
<comment type="subcellular location">
    <subcellularLocation>
        <location evidence="2">Membrane</location>
        <topology evidence="2">Multi-pass membrane protein</topology>
    </subcellularLocation>
</comment>
<evidence type="ECO:0000259" key="14">
    <source>
        <dbReference type="Pfam" id="PF07568"/>
    </source>
</evidence>
<dbReference type="Pfam" id="PF13493">
    <property type="entry name" value="DUF4118"/>
    <property type="match status" value="1"/>
</dbReference>
<dbReference type="SUPFAM" id="SSF55874">
    <property type="entry name" value="ATPase domain of HSP90 chaperone/DNA topoisomerase II/histidine kinase"/>
    <property type="match status" value="1"/>
</dbReference>
<organism evidence="16 17">
    <name type="scientific">Qipengyuania profundimaris</name>
    <dbReference type="NCBI Taxonomy" id="3067652"/>
    <lineage>
        <taxon>Bacteria</taxon>
        <taxon>Pseudomonadati</taxon>
        <taxon>Pseudomonadota</taxon>
        <taxon>Alphaproteobacteria</taxon>
        <taxon>Sphingomonadales</taxon>
        <taxon>Erythrobacteraceae</taxon>
        <taxon>Qipengyuania</taxon>
    </lineage>
</organism>
<evidence type="ECO:0000256" key="12">
    <source>
        <dbReference type="ARBA" id="ARBA00023136"/>
    </source>
</evidence>
<dbReference type="Proteomes" id="UP001240639">
    <property type="component" value="Unassembled WGS sequence"/>
</dbReference>
<dbReference type="InterPro" id="IPR038318">
    <property type="entry name" value="KdpD_sf"/>
</dbReference>
<evidence type="ECO:0000313" key="16">
    <source>
        <dbReference type="EMBL" id="MDP4574985.1"/>
    </source>
</evidence>
<feature type="domain" description="Signal transduction histidine kinase subgroup 2 dimerisation and phosphoacceptor" evidence="14">
    <location>
        <begin position="144"/>
        <end position="218"/>
    </location>
</feature>
<protein>
    <recommendedName>
        <fullName evidence="3">histidine kinase</fullName>
        <ecNumber evidence="3">2.7.13.3</ecNumber>
    </recommendedName>
</protein>
<dbReference type="Pfam" id="PF07568">
    <property type="entry name" value="HisKA_2"/>
    <property type="match status" value="1"/>
</dbReference>
<comment type="caution">
    <text evidence="16">The sequence shown here is derived from an EMBL/GenBank/DDBJ whole genome shotgun (WGS) entry which is preliminary data.</text>
</comment>
<keyword evidence="9" id="KW-0067">ATP-binding</keyword>
<keyword evidence="7" id="KW-0547">Nucleotide-binding</keyword>
<dbReference type="EMBL" id="JAVAIM010000001">
    <property type="protein sequence ID" value="MDP4574985.1"/>
    <property type="molecule type" value="Genomic_DNA"/>
</dbReference>
<evidence type="ECO:0000256" key="10">
    <source>
        <dbReference type="ARBA" id="ARBA00022989"/>
    </source>
</evidence>
<evidence type="ECO:0000256" key="9">
    <source>
        <dbReference type="ARBA" id="ARBA00022840"/>
    </source>
</evidence>
<keyword evidence="12 13" id="KW-0472">Membrane</keyword>
<dbReference type="RefSeq" id="WP_305932337.1">
    <property type="nucleotide sequence ID" value="NZ_JAVAIM010000001.1"/>
</dbReference>
<comment type="catalytic activity">
    <reaction evidence="1">
        <text>ATP + protein L-histidine = ADP + protein N-phospho-L-histidine.</text>
        <dbReference type="EC" id="2.7.13.3"/>
    </reaction>
</comment>
<dbReference type="InterPro" id="IPR011495">
    <property type="entry name" value="Sig_transdc_His_kin_sub2_dim/P"/>
</dbReference>
<feature type="transmembrane region" description="Helical" evidence="13">
    <location>
        <begin position="103"/>
        <end position="120"/>
    </location>
</feature>
<evidence type="ECO:0000256" key="13">
    <source>
        <dbReference type="SAM" id="Phobius"/>
    </source>
</evidence>
<dbReference type="EC" id="2.7.13.3" evidence="3"/>
<evidence type="ECO:0000259" key="15">
    <source>
        <dbReference type="Pfam" id="PF13493"/>
    </source>
</evidence>
<keyword evidence="8 16" id="KW-0418">Kinase</keyword>
<accession>A0ABT9HPP3</accession>
<feature type="transmembrane region" description="Helical" evidence="13">
    <location>
        <begin position="53"/>
        <end position="83"/>
    </location>
</feature>
<dbReference type="GO" id="GO:0016301">
    <property type="term" value="F:kinase activity"/>
    <property type="evidence" value="ECO:0007669"/>
    <property type="project" value="UniProtKB-KW"/>
</dbReference>
<evidence type="ECO:0000313" key="17">
    <source>
        <dbReference type="Proteomes" id="UP001240639"/>
    </source>
</evidence>
<gene>
    <name evidence="16" type="ORF">Q9K02_07520</name>
</gene>